<dbReference type="PANTHER" id="PTHR46642:SF3">
    <property type="entry name" value="PHOSPHOGLUCAN PHOSPHATASE DSP4, CHLOROPLASTIC"/>
    <property type="match status" value="1"/>
</dbReference>
<feature type="transmembrane region" description="Helical" evidence="2">
    <location>
        <begin position="293"/>
        <end position="310"/>
    </location>
</feature>
<evidence type="ECO:0000259" key="3">
    <source>
        <dbReference type="PROSITE" id="PS50056"/>
    </source>
</evidence>
<dbReference type="InterPro" id="IPR029021">
    <property type="entry name" value="Prot-tyrosine_phosphatase-like"/>
</dbReference>
<dbReference type="GO" id="GO:0009507">
    <property type="term" value="C:chloroplast"/>
    <property type="evidence" value="ECO:0007669"/>
    <property type="project" value="TreeGrafter"/>
</dbReference>
<dbReference type="GO" id="GO:0005983">
    <property type="term" value="P:starch catabolic process"/>
    <property type="evidence" value="ECO:0007669"/>
    <property type="project" value="TreeGrafter"/>
</dbReference>
<keyword evidence="1" id="KW-0904">Protein phosphatase</keyword>
<dbReference type="GO" id="GO:0004721">
    <property type="term" value="F:phosphoprotein phosphatase activity"/>
    <property type="evidence" value="ECO:0007669"/>
    <property type="project" value="UniProtKB-KW"/>
</dbReference>
<proteinExistence type="predicted"/>
<dbReference type="AlphaFoldDB" id="A0A8J5HYD4"/>
<comment type="caution">
    <text evidence="4">The sequence shown here is derived from an EMBL/GenBank/DDBJ whole genome shotgun (WGS) entry which is preliminary data.</text>
</comment>
<dbReference type="PROSITE" id="PS50056">
    <property type="entry name" value="TYR_PHOSPHATASE_2"/>
    <property type="match status" value="1"/>
</dbReference>
<gene>
    <name evidence="4" type="ORF">ZIOFF_008233</name>
</gene>
<feature type="transmembrane region" description="Helical" evidence="2">
    <location>
        <begin position="352"/>
        <end position="372"/>
    </location>
</feature>
<keyword evidence="2" id="KW-0472">Membrane</keyword>
<dbReference type="Gene3D" id="3.90.190.10">
    <property type="entry name" value="Protein tyrosine phosphatase superfamily"/>
    <property type="match status" value="1"/>
</dbReference>
<evidence type="ECO:0000256" key="2">
    <source>
        <dbReference type="SAM" id="Phobius"/>
    </source>
</evidence>
<dbReference type="Pfam" id="PF16561">
    <property type="entry name" value="AMPK1_CBM"/>
    <property type="match status" value="1"/>
</dbReference>
<dbReference type="InterPro" id="IPR032640">
    <property type="entry name" value="AMPK1_CBM"/>
</dbReference>
<dbReference type="InterPro" id="IPR014756">
    <property type="entry name" value="Ig_E-set"/>
</dbReference>
<keyword evidence="1" id="KW-0378">Hydrolase</keyword>
<dbReference type="FunFam" id="2.60.40.10:FF:000992">
    <property type="entry name" value="Phosphoglucan phosphatase DSP4, chloroplastic"/>
    <property type="match status" value="1"/>
</dbReference>
<protein>
    <recommendedName>
        <fullName evidence="3">Tyrosine specific protein phosphatases domain-containing protein</fullName>
    </recommendedName>
</protein>
<feature type="transmembrane region" description="Helical" evidence="2">
    <location>
        <begin position="322"/>
        <end position="340"/>
    </location>
</feature>
<dbReference type="GO" id="GO:0019203">
    <property type="term" value="F:carbohydrate phosphatase activity"/>
    <property type="evidence" value="ECO:0007669"/>
    <property type="project" value="TreeGrafter"/>
</dbReference>
<dbReference type="PANTHER" id="PTHR46642">
    <property type="entry name" value="DUAL SPECIFICITY PHOSPHATASE, SUBGROUP, CATALYTIC DOMAIN"/>
    <property type="match status" value="1"/>
</dbReference>
<organism evidence="4 5">
    <name type="scientific">Zingiber officinale</name>
    <name type="common">Ginger</name>
    <name type="synonym">Amomum zingiber</name>
    <dbReference type="NCBI Taxonomy" id="94328"/>
    <lineage>
        <taxon>Eukaryota</taxon>
        <taxon>Viridiplantae</taxon>
        <taxon>Streptophyta</taxon>
        <taxon>Embryophyta</taxon>
        <taxon>Tracheophyta</taxon>
        <taxon>Spermatophyta</taxon>
        <taxon>Magnoliopsida</taxon>
        <taxon>Liliopsida</taxon>
        <taxon>Zingiberales</taxon>
        <taxon>Zingiberaceae</taxon>
        <taxon>Zingiber</taxon>
    </lineage>
</organism>
<accession>A0A8J5HYD4</accession>
<keyword evidence="5" id="KW-1185">Reference proteome</keyword>
<name>A0A8J5HYD4_ZINOF</name>
<dbReference type="SUPFAM" id="SSF52799">
    <property type="entry name" value="(Phosphotyrosine protein) phosphatases II"/>
    <property type="match status" value="1"/>
</dbReference>
<dbReference type="InterPro" id="IPR000387">
    <property type="entry name" value="Tyr_Pase_dom"/>
</dbReference>
<evidence type="ECO:0000256" key="1">
    <source>
        <dbReference type="ARBA" id="ARBA00022912"/>
    </source>
</evidence>
<feature type="domain" description="Tyrosine specific protein phosphatases" evidence="3">
    <location>
        <begin position="402"/>
        <end position="460"/>
    </location>
</feature>
<keyword evidence="2" id="KW-0812">Transmembrane</keyword>
<keyword evidence="2" id="KW-1133">Transmembrane helix</keyword>
<evidence type="ECO:0000313" key="4">
    <source>
        <dbReference type="EMBL" id="KAG6534347.1"/>
    </source>
</evidence>
<dbReference type="EMBL" id="JACMSC010000002">
    <property type="protein sequence ID" value="KAG6534347.1"/>
    <property type="molecule type" value="Genomic_DNA"/>
</dbReference>
<dbReference type="Proteomes" id="UP000734854">
    <property type="component" value="Unassembled WGS sequence"/>
</dbReference>
<dbReference type="Pfam" id="PF00782">
    <property type="entry name" value="DSPc"/>
    <property type="match status" value="1"/>
</dbReference>
<dbReference type="InterPro" id="IPR052832">
    <property type="entry name" value="Starch-Glucan_Phosphatase"/>
</dbReference>
<dbReference type="CDD" id="cd02859">
    <property type="entry name" value="E_set_AMPKbeta_like_N"/>
    <property type="match status" value="1"/>
</dbReference>
<dbReference type="InterPro" id="IPR013783">
    <property type="entry name" value="Ig-like_fold"/>
</dbReference>
<dbReference type="InterPro" id="IPR000340">
    <property type="entry name" value="Dual-sp_phosphatase_cat-dom"/>
</dbReference>
<dbReference type="Gene3D" id="2.60.40.10">
    <property type="entry name" value="Immunoglobulins"/>
    <property type="match status" value="1"/>
</dbReference>
<dbReference type="GO" id="GO:2001070">
    <property type="term" value="F:starch binding"/>
    <property type="evidence" value="ECO:0007669"/>
    <property type="project" value="TreeGrafter"/>
</dbReference>
<dbReference type="SUPFAM" id="SSF81296">
    <property type="entry name" value="E set domains"/>
    <property type="match status" value="1"/>
</dbReference>
<evidence type="ECO:0000313" key="5">
    <source>
        <dbReference type="Proteomes" id="UP000734854"/>
    </source>
</evidence>
<reference evidence="4 5" key="1">
    <citation type="submission" date="2020-08" db="EMBL/GenBank/DDBJ databases">
        <title>Plant Genome Project.</title>
        <authorList>
            <person name="Zhang R.-G."/>
        </authorList>
    </citation>
    <scope>NUCLEOTIDE SEQUENCE [LARGE SCALE GENOMIC DNA]</scope>
    <source>
        <tissue evidence="4">Rhizome</tissue>
    </source>
</reference>
<sequence length="607" mass="68482">MSRAATRTQSGCRVQQSAVSLKQIRPLRGAQRIKWTSVSQDKTTLCKLGLQAQQATLWLACLPASHNVACCWLSLASKRGLLVVASKPRCGLHASHLACKLVYHVALFAMWHKQMCHVAYNLKLSTLASRATCRVDESWTPGVVEQRHVVLRVADRMSRAATRTQSGCRVQQSAVSLKQIRPLRGAQRIKWTSVSQDKTAGSRVLYRPCASLAYKHSKPRCGLHACQQATTWLAVGFHWPASVACWWLQASHVVACMQATWLFTHNSGSNMDNADAEKSDIYSNDMSKAMGSGNLFNFVMVSLVQMRSVMTYRHELGMNYNFIYPSMIIGSCLQVLFWFVIHILSFNAVRKICLYGLFLSFIYTDILGWILVPSVNMPSNVVILSIFGLKLGEDFDAFDLRIRLPAVVSKLYNSIKRNRGVTYVHCTAGLGRAPSVMLAYMFWIEGYKLNEGHQLLQSRRVCFPIQKLDAIKSATIDMLTGLSKSSVTLMWKGGGCSSVEISGLDVGWGQKIPLKFNEEQGVWILEKELNEGHYEYKYIIDGQWMCNENELMTFPNSDGHVNNYVEIVKRDMSTEAMDLSNRLENKDPDLKKEERQMIRDLFESLND</sequence>